<evidence type="ECO:0000313" key="2">
    <source>
        <dbReference type="Proteomes" id="UP000035352"/>
    </source>
</evidence>
<keyword evidence="2" id="KW-1185">Reference proteome</keyword>
<dbReference type="SUPFAM" id="SSF141571">
    <property type="entry name" value="Pentapeptide repeat-like"/>
    <property type="match status" value="1"/>
</dbReference>
<dbReference type="AlphaFoldDB" id="A0A0G3BIS9"/>
<gene>
    <name evidence="1" type="ORF">AAW51_2653</name>
</gene>
<evidence type="ECO:0008006" key="3">
    <source>
        <dbReference type="Google" id="ProtNLM"/>
    </source>
</evidence>
<dbReference type="STRING" id="413882.AAW51_2653"/>
<dbReference type="KEGG" id="pbh:AAW51_2653"/>
<dbReference type="InterPro" id="IPR001646">
    <property type="entry name" value="5peptide_repeat"/>
</dbReference>
<proteinExistence type="predicted"/>
<dbReference type="Gene3D" id="2.160.20.80">
    <property type="entry name" value="E3 ubiquitin-protein ligase SopA"/>
    <property type="match status" value="1"/>
</dbReference>
<dbReference type="Proteomes" id="UP000035352">
    <property type="component" value="Chromosome"/>
</dbReference>
<accession>A0A0G3BIS9</accession>
<protein>
    <recommendedName>
        <fullName evidence="3">Pentapeptide repeat-containing protein</fullName>
    </recommendedName>
</protein>
<reference evidence="1 2" key="1">
    <citation type="submission" date="2015-05" db="EMBL/GenBank/DDBJ databases">
        <authorList>
            <person name="Tang B."/>
            <person name="Yu Y."/>
        </authorList>
    </citation>
    <scope>NUCLEOTIDE SEQUENCE [LARGE SCALE GENOMIC DNA]</scope>
    <source>
        <strain evidence="1 2">DSM 7029</strain>
    </source>
</reference>
<organism evidence="1 2">
    <name type="scientific">Caldimonas brevitalea</name>
    <dbReference type="NCBI Taxonomy" id="413882"/>
    <lineage>
        <taxon>Bacteria</taxon>
        <taxon>Pseudomonadati</taxon>
        <taxon>Pseudomonadota</taxon>
        <taxon>Betaproteobacteria</taxon>
        <taxon>Burkholderiales</taxon>
        <taxon>Sphaerotilaceae</taxon>
        <taxon>Caldimonas</taxon>
    </lineage>
</organism>
<evidence type="ECO:0000313" key="1">
    <source>
        <dbReference type="EMBL" id="AKJ29344.1"/>
    </source>
</evidence>
<name>A0A0G3BIS9_9BURK</name>
<dbReference type="EMBL" id="CP011371">
    <property type="protein sequence ID" value="AKJ29344.1"/>
    <property type="molecule type" value="Genomic_DNA"/>
</dbReference>
<sequence>MKCDFGGCALKNIEFGTSALQKVRINGRLEKCFFRGELRECDFVNAVFFDCAFYGAEFTGCSISDHALLFDNWRSAFQVIQEGSRSRSMSADSRQALEQMCRIWLKVSDYTKQELIDRRDLQEAYGEEVANEVYAYLAEIKSAAKAVG</sequence>
<dbReference type="Pfam" id="PF00805">
    <property type="entry name" value="Pentapeptide"/>
    <property type="match status" value="1"/>
</dbReference>